<reference evidence="2" key="1">
    <citation type="submission" date="2024-06" db="EMBL/GenBank/DDBJ databases">
        <title>Multi-omics analyses provide insights into the biosynthesis of the anticancer antibiotic pleurotin in Hohenbuehelia grisea.</title>
        <authorList>
            <person name="Weaver J.A."/>
            <person name="Alberti F."/>
        </authorList>
    </citation>
    <scope>NUCLEOTIDE SEQUENCE [LARGE SCALE GENOMIC DNA]</scope>
    <source>
        <strain evidence="2">T-177</strain>
    </source>
</reference>
<sequence length="171" mass="18680">MLSIIILRISSTRSKLSFFGIFSLFHRLSTGDRSSQATSTPSTYSLDLCGTDPIHACLISYQSFVEVLDLSVHFPISFSLSCLISNLPPYPAFSPVYIGVTSLLRIPVRVCAISYPTAATIPALSRCVLGLSNPSHNRNRKIVMALLTPLFITHWLLLSRQAPIVLLGGNS</sequence>
<proteinExistence type="predicted"/>
<evidence type="ECO:0000313" key="2">
    <source>
        <dbReference type="Proteomes" id="UP001556367"/>
    </source>
</evidence>
<accession>A0ABR3JU68</accession>
<name>A0ABR3JU68_9AGAR</name>
<evidence type="ECO:0000313" key="1">
    <source>
        <dbReference type="EMBL" id="KAL0959419.1"/>
    </source>
</evidence>
<protein>
    <submittedName>
        <fullName evidence="1">Uncharacterized protein</fullName>
    </submittedName>
</protein>
<organism evidence="1 2">
    <name type="scientific">Hohenbuehelia grisea</name>
    <dbReference type="NCBI Taxonomy" id="104357"/>
    <lineage>
        <taxon>Eukaryota</taxon>
        <taxon>Fungi</taxon>
        <taxon>Dikarya</taxon>
        <taxon>Basidiomycota</taxon>
        <taxon>Agaricomycotina</taxon>
        <taxon>Agaricomycetes</taxon>
        <taxon>Agaricomycetidae</taxon>
        <taxon>Agaricales</taxon>
        <taxon>Pleurotineae</taxon>
        <taxon>Pleurotaceae</taxon>
        <taxon>Hohenbuehelia</taxon>
    </lineage>
</organism>
<dbReference type="EMBL" id="JASNQZ010000003">
    <property type="protein sequence ID" value="KAL0959419.1"/>
    <property type="molecule type" value="Genomic_DNA"/>
</dbReference>
<keyword evidence="2" id="KW-1185">Reference proteome</keyword>
<dbReference type="Proteomes" id="UP001556367">
    <property type="component" value="Unassembled WGS sequence"/>
</dbReference>
<gene>
    <name evidence="1" type="ORF">HGRIS_014664</name>
</gene>
<comment type="caution">
    <text evidence="1">The sequence shown here is derived from an EMBL/GenBank/DDBJ whole genome shotgun (WGS) entry which is preliminary data.</text>
</comment>